<dbReference type="Pfam" id="PF02156">
    <property type="entry name" value="Glyco_hydro_26"/>
    <property type="match status" value="1"/>
</dbReference>
<dbReference type="Gene3D" id="3.20.20.80">
    <property type="entry name" value="Glycosidases"/>
    <property type="match status" value="1"/>
</dbReference>
<dbReference type="AlphaFoldDB" id="A0A1C5JAV4"/>
<keyword evidence="2 4" id="KW-0378">Hydrolase</keyword>
<dbReference type="PRINTS" id="PR00739">
    <property type="entry name" value="GLHYDRLASE26"/>
</dbReference>
<keyword evidence="7" id="KW-1185">Reference proteome</keyword>
<comment type="similarity">
    <text evidence="1 4">Belongs to the glycosyl hydrolase 26 family.</text>
</comment>
<dbReference type="PANTHER" id="PTHR40079:SF4">
    <property type="entry name" value="GH26 DOMAIN-CONTAINING PROTEIN-RELATED"/>
    <property type="match status" value="1"/>
</dbReference>
<dbReference type="SUPFAM" id="SSF49785">
    <property type="entry name" value="Galactose-binding domain-like"/>
    <property type="match status" value="1"/>
</dbReference>
<gene>
    <name evidence="6" type="ORF">GA0070614_4276</name>
</gene>
<feature type="active site" description="Nucleophile" evidence="4">
    <location>
        <position position="313"/>
    </location>
</feature>
<dbReference type="InterPro" id="IPR022790">
    <property type="entry name" value="GH26_dom"/>
</dbReference>
<dbReference type="Pfam" id="PF21253">
    <property type="entry name" value="Mann_GBD_bact"/>
    <property type="match status" value="1"/>
</dbReference>
<dbReference type="Gene3D" id="2.60.120.260">
    <property type="entry name" value="Galactose-binding domain-like"/>
    <property type="match status" value="1"/>
</dbReference>
<evidence type="ECO:0000256" key="3">
    <source>
        <dbReference type="ARBA" id="ARBA00023295"/>
    </source>
</evidence>
<dbReference type="GO" id="GO:0016985">
    <property type="term" value="F:mannan endo-1,4-beta-mannosidase activity"/>
    <property type="evidence" value="ECO:0007669"/>
    <property type="project" value="InterPro"/>
</dbReference>
<evidence type="ECO:0000256" key="1">
    <source>
        <dbReference type="ARBA" id="ARBA00007754"/>
    </source>
</evidence>
<feature type="domain" description="GH26" evidence="5">
    <location>
        <begin position="65"/>
        <end position="369"/>
    </location>
</feature>
<protein>
    <submittedName>
        <fullName evidence="6">Mannan endo-1,4-beta-mannosidase</fullName>
    </submittedName>
</protein>
<evidence type="ECO:0000313" key="7">
    <source>
        <dbReference type="Proteomes" id="UP000198215"/>
    </source>
</evidence>
<dbReference type="EMBL" id="LT607753">
    <property type="protein sequence ID" value="SCG67648.1"/>
    <property type="molecule type" value="Genomic_DNA"/>
</dbReference>
<evidence type="ECO:0000256" key="2">
    <source>
        <dbReference type="ARBA" id="ARBA00022801"/>
    </source>
</evidence>
<dbReference type="InterPro" id="IPR017853">
    <property type="entry name" value="GH"/>
</dbReference>
<dbReference type="GO" id="GO:0006080">
    <property type="term" value="P:substituted mannan metabolic process"/>
    <property type="evidence" value="ECO:0007669"/>
    <property type="project" value="InterPro"/>
</dbReference>
<proteinExistence type="inferred from homology"/>
<accession>A0A1C5JAV4</accession>
<dbReference type="PANTHER" id="PTHR40079">
    <property type="entry name" value="MANNAN ENDO-1,4-BETA-MANNOSIDASE E-RELATED"/>
    <property type="match status" value="1"/>
</dbReference>
<dbReference type="SUPFAM" id="SSF51445">
    <property type="entry name" value="(Trans)glycosidases"/>
    <property type="match status" value="1"/>
</dbReference>
<reference evidence="7" key="1">
    <citation type="submission" date="2016-06" db="EMBL/GenBank/DDBJ databases">
        <authorList>
            <person name="Varghese N."/>
            <person name="Submissions Spin"/>
        </authorList>
    </citation>
    <scope>NUCLEOTIDE SEQUENCE [LARGE SCALE GENOMIC DNA]</scope>
    <source>
        <strain evidence="7">DSM 45161</strain>
    </source>
</reference>
<organism evidence="6 7">
    <name type="scientific">Micromonospora coxensis</name>
    <dbReference type="NCBI Taxonomy" id="356852"/>
    <lineage>
        <taxon>Bacteria</taxon>
        <taxon>Bacillati</taxon>
        <taxon>Actinomycetota</taxon>
        <taxon>Actinomycetes</taxon>
        <taxon>Micromonosporales</taxon>
        <taxon>Micromonosporaceae</taxon>
        <taxon>Micromonospora</taxon>
    </lineage>
</organism>
<evidence type="ECO:0000313" key="6">
    <source>
        <dbReference type="EMBL" id="SCG67648.1"/>
    </source>
</evidence>
<dbReference type="InterPro" id="IPR049475">
    <property type="entry name" value="Mann_GBD_bact"/>
</dbReference>
<sequence>MERALTARRVRTTTPVPEKVGPMRSRRLRLALSAAATALVAASVLTVIGRADAHTVAPVNPNASASTRSVLNWLAHLPNRSTNRIASGFFGGYSNSGFSLAQTEELRNATGQYPAILSCDYGSGWATNSDITALVDHSCNASLKSWWNSGGLVTISVHSPSPANANGGGLNTAMGNFADLLNPSTEAGARWRRLLDKMAAGLQDLENAGVPVLFRPFHEMNGDWFWWGNRDQGTFRQVWQQMHSYLTGTKGLDNLLWIYSADFSRGNRTAFYPGASYVDIVGMDAYDDNPQTSGIQSAYQELTALGKPFAFAEIGPDSQGSFDYGRWITAFQQSYPRTTYFLAWNDGWGPARNAGASTLFNNSWIANRGEVDLGTIVEPSGPPPSSPPPGGTLLAGFESGTDGWAGTNVTGGPWRVNEWAAQGSWSLKSDVNLAAGASYLRRTVTQSLSGRTTLRATARVAPWGNHAAGTQAKLYVKTGSGWQWHDGGAVTVTSSGATLTLNLSGVANLGDVREIGVQFVPAGGAGGGSAVYVDNVTVQ</sequence>
<feature type="active site" description="Proton donor" evidence="4">
    <location>
        <position position="219"/>
    </location>
</feature>
<dbReference type="PROSITE" id="PS51764">
    <property type="entry name" value="GH26"/>
    <property type="match status" value="1"/>
</dbReference>
<dbReference type="Proteomes" id="UP000198215">
    <property type="component" value="Chromosome I"/>
</dbReference>
<name>A0A1C5JAV4_9ACTN</name>
<dbReference type="InterPro" id="IPR000805">
    <property type="entry name" value="Glyco_hydro_26"/>
</dbReference>
<evidence type="ECO:0000259" key="5">
    <source>
        <dbReference type="PROSITE" id="PS51764"/>
    </source>
</evidence>
<dbReference type="InterPro" id="IPR008979">
    <property type="entry name" value="Galactose-bd-like_sf"/>
</dbReference>
<keyword evidence="3 4" id="KW-0326">Glycosidase</keyword>
<evidence type="ECO:0000256" key="4">
    <source>
        <dbReference type="PROSITE-ProRule" id="PRU01100"/>
    </source>
</evidence>